<evidence type="ECO:0000313" key="4">
    <source>
        <dbReference type="Proteomes" id="UP001157017"/>
    </source>
</evidence>
<dbReference type="InterPro" id="IPR000160">
    <property type="entry name" value="GGDEF_dom"/>
</dbReference>
<dbReference type="PANTHER" id="PTHR46663">
    <property type="entry name" value="DIGUANYLATE CYCLASE DGCT-RELATED"/>
    <property type="match status" value="1"/>
</dbReference>
<dbReference type="SUPFAM" id="SSF55073">
    <property type="entry name" value="Nucleotide cyclase"/>
    <property type="match status" value="1"/>
</dbReference>
<dbReference type="Pfam" id="PF00990">
    <property type="entry name" value="GGDEF"/>
    <property type="match status" value="1"/>
</dbReference>
<feature type="region of interest" description="Disordered" evidence="1">
    <location>
        <begin position="1"/>
        <end position="21"/>
    </location>
</feature>
<evidence type="ECO:0000259" key="2">
    <source>
        <dbReference type="PROSITE" id="PS50887"/>
    </source>
</evidence>
<accession>A0ABQ6JHT5</accession>
<reference evidence="4" key="1">
    <citation type="journal article" date="2019" name="Int. J. Syst. Evol. Microbiol.">
        <title>The Global Catalogue of Microorganisms (GCM) 10K type strain sequencing project: providing services to taxonomists for standard genome sequencing and annotation.</title>
        <authorList>
            <consortium name="The Broad Institute Genomics Platform"/>
            <consortium name="The Broad Institute Genome Sequencing Center for Infectious Disease"/>
            <person name="Wu L."/>
            <person name="Ma J."/>
        </authorList>
    </citation>
    <scope>NUCLEOTIDE SEQUENCE [LARGE SCALE GENOMIC DNA]</scope>
    <source>
        <strain evidence="4">NBRC 108730</strain>
    </source>
</reference>
<feature type="domain" description="GGDEF" evidence="2">
    <location>
        <begin position="49"/>
        <end position="182"/>
    </location>
</feature>
<dbReference type="PANTHER" id="PTHR46663:SF4">
    <property type="entry name" value="DIGUANYLATE CYCLASE DGCT-RELATED"/>
    <property type="match status" value="1"/>
</dbReference>
<dbReference type="InterPro" id="IPR052163">
    <property type="entry name" value="DGC-Regulatory_Protein"/>
</dbReference>
<keyword evidence="4" id="KW-1185">Reference proteome</keyword>
<dbReference type="SMART" id="SM00267">
    <property type="entry name" value="GGDEF"/>
    <property type="match status" value="1"/>
</dbReference>
<name>A0ABQ6JHT5_9ACTN</name>
<dbReference type="Gene3D" id="3.30.70.270">
    <property type="match status" value="1"/>
</dbReference>
<sequence length="216" mass="22886">MTDVTEQRAREAGLRNAARRDGLTGLPNRSVALERLRTALDAAGQSAGQSVGVFYCDLDGFKAVNDTGGHAAGDEVLREIAQRLERCVRPTDTIARLGGDEFVAICTHVDEPAVEAIRRRLLAAVAEPVQTEAGTFTVGLSVGIAMSLPSAPLAAAEPAAPRRHRDVRPQAAALTDLAVGQRFQYRQVVPSPRRCRPGYPAGGSRRPCATVVVAAP</sequence>
<protein>
    <recommendedName>
        <fullName evidence="2">GGDEF domain-containing protein</fullName>
    </recommendedName>
</protein>
<dbReference type="PROSITE" id="PS50887">
    <property type="entry name" value="GGDEF"/>
    <property type="match status" value="1"/>
</dbReference>
<dbReference type="InterPro" id="IPR043128">
    <property type="entry name" value="Rev_trsase/Diguanyl_cyclase"/>
</dbReference>
<dbReference type="NCBIfam" id="TIGR00254">
    <property type="entry name" value="GGDEF"/>
    <property type="match status" value="1"/>
</dbReference>
<organism evidence="3 4">
    <name type="scientific">Angustibacter aerolatus</name>
    <dbReference type="NCBI Taxonomy" id="1162965"/>
    <lineage>
        <taxon>Bacteria</taxon>
        <taxon>Bacillati</taxon>
        <taxon>Actinomycetota</taxon>
        <taxon>Actinomycetes</taxon>
        <taxon>Kineosporiales</taxon>
        <taxon>Kineosporiaceae</taxon>
    </lineage>
</organism>
<gene>
    <name evidence="3" type="ORF">GCM10025868_19240</name>
</gene>
<evidence type="ECO:0000313" key="3">
    <source>
        <dbReference type="EMBL" id="GMA86674.1"/>
    </source>
</evidence>
<proteinExistence type="predicted"/>
<dbReference type="InterPro" id="IPR029787">
    <property type="entry name" value="Nucleotide_cyclase"/>
</dbReference>
<dbReference type="CDD" id="cd01949">
    <property type="entry name" value="GGDEF"/>
    <property type="match status" value="1"/>
</dbReference>
<dbReference type="EMBL" id="BSUZ01000001">
    <property type="protein sequence ID" value="GMA86674.1"/>
    <property type="molecule type" value="Genomic_DNA"/>
</dbReference>
<dbReference type="Proteomes" id="UP001157017">
    <property type="component" value="Unassembled WGS sequence"/>
</dbReference>
<comment type="caution">
    <text evidence="3">The sequence shown here is derived from an EMBL/GenBank/DDBJ whole genome shotgun (WGS) entry which is preliminary data.</text>
</comment>
<evidence type="ECO:0000256" key="1">
    <source>
        <dbReference type="SAM" id="MobiDB-lite"/>
    </source>
</evidence>